<reference evidence="2 3" key="1">
    <citation type="journal article" date="2018" name="Gigascience">
        <title>Genomes of trombidid mites reveal novel predicted allergens and laterally-transferred genes associated with secondary metabolism.</title>
        <authorList>
            <person name="Dong X."/>
            <person name="Chaisiri K."/>
            <person name="Xia D."/>
            <person name="Armstrong S.D."/>
            <person name="Fang Y."/>
            <person name="Donnelly M.J."/>
            <person name="Kadowaki T."/>
            <person name="McGarry J.W."/>
            <person name="Darby A.C."/>
            <person name="Makepeace B.L."/>
        </authorList>
    </citation>
    <scope>NUCLEOTIDE SEQUENCE [LARGE SCALE GENOMIC DNA]</scope>
    <source>
        <strain evidence="2">UoL-UT</strain>
    </source>
</reference>
<dbReference type="STRING" id="299467.A0A443S514"/>
<evidence type="ECO:0000259" key="1">
    <source>
        <dbReference type="Pfam" id="PF25373"/>
    </source>
</evidence>
<dbReference type="Pfam" id="PF25373">
    <property type="entry name" value="SBNO"/>
    <property type="match status" value="1"/>
</dbReference>
<comment type="caution">
    <text evidence="2">The sequence shown here is derived from an EMBL/GenBank/DDBJ whole genome shotgun (WGS) entry which is preliminary data.</text>
</comment>
<name>A0A443S514_9ACAR</name>
<dbReference type="Proteomes" id="UP000288716">
    <property type="component" value="Unassembled WGS sequence"/>
</dbReference>
<dbReference type="GO" id="GO:0005634">
    <property type="term" value="C:nucleus"/>
    <property type="evidence" value="ECO:0007669"/>
    <property type="project" value="TreeGrafter"/>
</dbReference>
<evidence type="ECO:0000313" key="3">
    <source>
        <dbReference type="Proteomes" id="UP000288716"/>
    </source>
</evidence>
<dbReference type="VEuPathDB" id="VectorBase:LDEU009466"/>
<dbReference type="PANTHER" id="PTHR12706">
    <property type="entry name" value="STRAWBERRY NOTCH-RELATED"/>
    <property type="match status" value="1"/>
</dbReference>
<keyword evidence="3" id="KW-1185">Reference proteome</keyword>
<dbReference type="GO" id="GO:0006355">
    <property type="term" value="P:regulation of DNA-templated transcription"/>
    <property type="evidence" value="ECO:0007669"/>
    <property type="project" value="InterPro"/>
</dbReference>
<sequence>MVRKSVMLAVADTSSRSLTKHIFRIYKPNTGLQSKVETLTSLREKGTKVQPEDAKHLWTDIHECAEKMCGHILWYGNCRRVNANYSCDIGLRKRIYHILSGSVLSVWSTLEKAVPHMHSKLQIVRLKTKDGLRVIGTLVPHSAVESLLSLLSQSSQSSPSS</sequence>
<feature type="domain" description="SBNO alpha/beta" evidence="1">
    <location>
        <begin position="3"/>
        <end position="92"/>
    </location>
</feature>
<dbReference type="InterPro" id="IPR026741">
    <property type="entry name" value="SNO"/>
</dbReference>
<dbReference type="AlphaFoldDB" id="A0A443S514"/>
<accession>A0A443S514</accession>
<dbReference type="OrthoDB" id="421838at2759"/>
<evidence type="ECO:0000313" key="2">
    <source>
        <dbReference type="EMBL" id="RWS22574.1"/>
    </source>
</evidence>
<dbReference type="PANTHER" id="PTHR12706:SF30">
    <property type="entry name" value="PROTEIN STRAWBERRY NOTCH-RELATED"/>
    <property type="match status" value="1"/>
</dbReference>
<dbReference type="InterPro" id="IPR057332">
    <property type="entry name" value="SBNO_a/b_dom"/>
</dbReference>
<proteinExistence type="predicted"/>
<gene>
    <name evidence="2" type="ORF">B4U80_08512</name>
</gene>
<dbReference type="GO" id="GO:0042393">
    <property type="term" value="F:histone binding"/>
    <property type="evidence" value="ECO:0007669"/>
    <property type="project" value="TreeGrafter"/>
</dbReference>
<organism evidence="2 3">
    <name type="scientific">Leptotrombidium deliense</name>
    <dbReference type="NCBI Taxonomy" id="299467"/>
    <lineage>
        <taxon>Eukaryota</taxon>
        <taxon>Metazoa</taxon>
        <taxon>Ecdysozoa</taxon>
        <taxon>Arthropoda</taxon>
        <taxon>Chelicerata</taxon>
        <taxon>Arachnida</taxon>
        <taxon>Acari</taxon>
        <taxon>Acariformes</taxon>
        <taxon>Trombidiformes</taxon>
        <taxon>Prostigmata</taxon>
        <taxon>Anystina</taxon>
        <taxon>Parasitengona</taxon>
        <taxon>Trombiculoidea</taxon>
        <taxon>Trombiculidae</taxon>
        <taxon>Leptotrombidium</taxon>
    </lineage>
</organism>
<dbReference type="GO" id="GO:0031490">
    <property type="term" value="F:chromatin DNA binding"/>
    <property type="evidence" value="ECO:0007669"/>
    <property type="project" value="TreeGrafter"/>
</dbReference>
<dbReference type="EMBL" id="NCKV01008427">
    <property type="protein sequence ID" value="RWS22574.1"/>
    <property type="molecule type" value="Genomic_DNA"/>
</dbReference>
<protein>
    <recommendedName>
        <fullName evidence="1">SBNO alpha/beta domain-containing protein</fullName>
    </recommendedName>
</protein>